<dbReference type="EMBL" id="MWQO01000040">
    <property type="protein sequence ID" value="THD09310.1"/>
    <property type="molecule type" value="Genomic_DNA"/>
</dbReference>
<comment type="caution">
    <text evidence="1">The sequence shown here is derived from an EMBL/GenBank/DDBJ whole genome shotgun (WGS) entry which is preliminary data.</text>
</comment>
<name>A0A4S3KKV4_9GAMM</name>
<protein>
    <submittedName>
        <fullName evidence="1">Uncharacterized protein</fullName>
    </submittedName>
</protein>
<sequence>MAKPTRTQQRPEAGRCYRVDSCFGVHFIVTVTEADARFVHAIDAEKHPLRWTRAGWCKAQAELIDDHPRSEIMNDETMTGDLSGELIYSYTRAQALADGVLIDVTAHAQRGGIKYPTACTAGVWALIDCLPKRDADELAGIVRDVRADEVMRAMLTAIRAARGNTDRVAFSALGAALNAVCGPGDTAAPVITIMREGED</sequence>
<dbReference type="Proteomes" id="UP000307749">
    <property type="component" value="Unassembled WGS sequence"/>
</dbReference>
<dbReference type="AlphaFoldDB" id="A0A4S3KKV4"/>
<evidence type="ECO:0000313" key="2">
    <source>
        <dbReference type="Proteomes" id="UP000307749"/>
    </source>
</evidence>
<gene>
    <name evidence="1" type="ORF">B1806_11300</name>
</gene>
<dbReference type="OrthoDB" id="4556966at2"/>
<dbReference type="STRING" id="993689.GCA_002077135_02390"/>
<organism evidence="1 2">
    <name type="scientific">Metallibacterium scheffleri</name>
    <dbReference type="NCBI Taxonomy" id="993689"/>
    <lineage>
        <taxon>Bacteria</taxon>
        <taxon>Pseudomonadati</taxon>
        <taxon>Pseudomonadota</taxon>
        <taxon>Gammaproteobacteria</taxon>
        <taxon>Lysobacterales</taxon>
        <taxon>Rhodanobacteraceae</taxon>
        <taxon>Metallibacterium</taxon>
    </lineage>
</organism>
<dbReference type="RefSeq" id="WP_081128016.1">
    <property type="nucleotide sequence ID" value="NZ_LDOS01000002.1"/>
</dbReference>
<reference evidence="1 2" key="1">
    <citation type="submission" date="2017-02" db="EMBL/GenBank/DDBJ databases">
        <title>Whole genome sequencing of Metallibacterium scheffleri DSM 24874 (T).</title>
        <authorList>
            <person name="Kumar S."/>
            <person name="Patil P."/>
            <person name="Patil P.B."/>
        </authorList>
    </citation>
    <scope>NUCLEOTIDE SEQUENCE [LARGE SCALE GENOMIC DNA]</scope>
    <source>
        <strain evidence="1 2">DSM 24874</strain>
    </source>
</reference>
<keyword evidence="2" id="KW-1185">Reference proteome</keyword>
<accession>A0A4S3KKV4</accession>
<evidence type="ECO:0000313" key="1">
    <source>
        <dbReference type="EMBL" id="THD09310.1"/>
    </source>
</evidence>
<proteinExistence type="predicted"/>